<evidence type="ECO:0000259" key="4">
    <source>
        <dbReference type="Pfam" id="PF00582"/>
    </source>
</evidence>
<dbReference type="InterPro" id="IPR006015">
    <property type="entry name" value="Universal_stress_UspA"/>
</dbReference>
<evidence type="ECO:0000256" key="1">
    <source>
        <dbReference type="ARBA" id="ARBA00008791"/>
    </source>
</evidence>
<evidence type="ECO:0000256" key="2">
    <source>
        <dbReference type="ARBA" id="ARBA00022741"/>
    </source>
</evidence>
<keyword evidence="3" id="KW-0067">ATP-binding</keyword>
<evidence type="ECO:0000313" key="5">
    <source>
        <dbReference type="EMBL" id="GAA4421040.1"/>
    </source>
</evidence>
<proteinExistence type="inferred from homology"/>
<dbReference type="PANTHER" id="PTHR46268:SF27">
    <property type="entry name" value="UNIVERSAL STRESS PROTEIN RV2623"/>
    <property type="match status" value="1"/>
</dbReference>
<feature type="domain" description="UspA" evidence="4">
    <location>
        <begin position="156"/>
        <end position="277"/>
    </location>
</feature>
<dbReference type="PRINTS" id="PR01438">
    <property type="entry name" value="UNVRSLSTRESS"/>
</dbReference>
<sequence>MKTIVLATDFSKNSSHAGDFALQIAARRGDARRGDARLILLHVYRSWAGHTYAPGTMIAIPEFEKEQAERKLSDLMSQLQNAAKGRVDISILAAEGLTKDVINEVAADQKADLLIMGTAGSHSDGVRYFGSLATDMIPDIRVPMLLVPPKATFTSFKNIALAVDLTEAIDAVALDNAIRFANLFNACLNVVCVTKAPEQPTIQRAAERIRDLLKHQPHTFSIIQGDNLPLLLMNFAEENRADLIMMMPKPHSWWHRLLTEGNTQQVARQSDIPVLAVI</sequence>
<dbReference type="CDD" id="cd00293">
    <property type="entry name" value="USP-like"/>
    <property type="match status" value="2"/>
</dbReference>
<comment type="caution">
    <text evidence="5">The sequence shown here is derived from an EMBL/GenBank/DDBJ whole genome shotgun (WGS) entry which is preliminary data.</text>
</comment>
<reference evidence="6" key="1">
    <citation type="journal article" date="2019" name="Int. J. Syst. Evol. Microbiol.">
        <title>The Global Catalogue of Microorganisms (GCM) 10K type strain sequencing project: providing services to taxonomists for standard genome sequencing and annotation.</title>
        <authorList>
            <consortium name="The Broad Institute Genomics Platform"/>
            <consortium name="The Broad Institute Genome Sequencing Center for Infectious Disease"/>
            <person name="Wu L."/>
            <person name="Ma J."/>
        </authorList>
    </citation>
    <scope>NUCLEOTIDE SEQUENCE [LARGE SCALE GENOMIC DNA]</scope>
    <source>
        <strain evidence="6">JCM 17925</strain>
    </source>
</reference>
<gene>
    <name evidence="5" type="ORF">GCM10023187_56680</name>
</gene>
<dbReference type="Pfam" id="PF00582">
    <property type="entry name" value="Usp"/>
    <property type="match status" value="2"/>
</dbReference>
<dbReference type="InterPro" id="IPR014729">
    <property type="entry name" value="Rossmann-like_a/b/a_fold"/>
</dbReference>
<comment type="similarity">
    <text evidence="1">Belongs to the universal stress protein A family.</text>
</comment>
<dbReference type="InterPro" id="IPR006016">
    <property type="entry name" value="UspA"/>
</dbReference>
<dbReference type="RefSeq" id="WP_345271498.1">
    <property type="nucleotide sequence ID" value="NZ_BAABHB010000024.1"/>
</dbReference>
<evidence type="ECO:0000313" key="6">
    <source>
        <dbReference type="Proteomes" id="UP001500936"/>
    </source>
</evidence>
<organism evidence="5 6">
    <name type="scientific">Nibrella viscosa</name>
    <dbReference type="NCBI Taxonomy" id="1084524"/>
    <lineage>
        <taxon>Bacteria</taxon>
        <taxon>Pseudomonadati</taxon>
        <taxon>Bacteroidota</taxon>
        <taxon>Cytophagia</taxon>
        <taxon>Cytophagales</taxon>
        <taxon>Spirosomataceae</taxon>
        <taxon>Nibrella</taxon>
    </lineage>
</organism>
<name>A0ABP8L3R1_9BACT</name>
<dbReference type="EMBL" id="BAABHB010000024">
    <property type="protein sequence ID" value="GAA4421040.1"/>
    <property type="molecule type" value="Genomic_DNA"/>
</dbReference>
<dbReference type="SUPFAM" id="SSF52402">
    <property type="entry name" value="Adenine nucleotide alpha hydrolases-like"/>
    <property type="match status" value="2"/>
</dbReference>
<dbReference type="Gene3D" id="3.40.50.620">
    <property type="entry name" value="HUPs"/>
    <property type="match status" value="2"/>
</dbReference>
<dbReference type="PANTHER" id="PTHR46268">
    <property type="entry name" value="STRESS RESPONSE PROTEIN NHAX"/>
    <property type="match status" value="1"/>
</dbReference>
<accession>A0ABP8L3R1</accession>
<feature type="domain" description="UspA" evidence="4">
    <location>
        <begin position="1"/>
        <end position="148"/>
    </location>
</feature>
<dbReference type="Proteomes" id="UP001500936">
    <property type="component" value="Unassembled WGS sequence"/>
</dbReference>
<keyword evidence="6" id="KW-1185">Reference proteome</keyword>
<protein>
    <submittedName>
        <fullName evidence="5">Universal stress protein</fullName>
    </submittedName>
</protein>
<evidence type="ECO:0000256" key="3">
    <source>
        <dbReference type="ARBA" id="ARBA00022840"/>
    </source>
</evidence>
<keyword evidence="2" id="KW-0547">Nucleotide-binding</keyword>